<reference evidence="1" key="1">
    <citation type="submission" date="2020-05" db="EMBL/GenBank/DDBJ databases">
        <title>Large-scale comparative analyses of tick genomes elucidate their genetic diversity and vector capacities.</title>
        <authorList>
            <person name="Jia N."/>
            <person name="Wang J."/>
            <person name="Shi W."/>
            <person name="Du L."/>
            <person name="Sun Y."/>
            <person name="Zhan W."/>
            <person name="Jiang J."/>
            <person name="Wang Q."/>
            <person name="Zhang B."/>
            <person name="Ji P."/>
            <person name="Sakyi L.B."/>
            <person name="Cui X."/>
            <person name="Yuan T."/>
            <person name="Jiang B."/>
            <person name="Yang W."/>
            <person name="Lam T.T.-Y."/>
            <person name="Chang Q."/>
            <person name="Ding S."/>
            <person name="Wang X."/>
            <person name="Zhu J."/>
            <person name="Ruan X."/>
            <person name="Zhao L."/>
            <person name="Wei J."/>
            <person name="Que T."/>
            <person name="Du C."/>
            <person name="Cheng J."/>
            <person name="Dai P."/>
            <person name="Han X."/>
            <person name="Huang E."/>
            <person name="Gao Y."/>
            <person name="Liu J."/>
            <person name="Shao H."/>
            <person name="Ye R."/>
            <person name="Li L."/>
            <person name="Wei W."/>
            <person name="Wang X."/>
            <person name="Wang C."/>
            <person name="Yang T."/>
            <person name="Huo Q."/>
            <person name="Li W."/>
            <person name="Guo W."/>
            <person name="Chen H."/>
            <person name="Zhou L."/>
            <person name="Ni X."/>
            <person name="Tian J."/>
            <person name="Zhou Y."/>
            <person name="Sheng Y."/>
            <person name="Liu T."/>
            <person name="Pan Y."/>
            <person name="Xia L."/>
            <person name="Li J."/>
            <person name="Zhao F."/>
            <person name="Cao W."/>
        </authorList>
    </citation>
    <scope>NUCLEOTIDE SEQUENCE</scope>
    <source>
        <strain evidence="1">Hyas-2018</strain>
    </source>
</reference>
<organism evidence="1 2">
    <name type="scientific">Hyalomma asiaticum</name>
    <name type="common">Tick</name>
    <dbReference type="NCBI Taxonomy" id="266040"/>
    <lineage>
        <taxon>Eukaryota</taxon>
        <taxon>Metazoa</taxon>
        <taxon>Ecdysozoa</taxon>
        <taxon>Arthropoda</taxon>
        <taxon>Chelicerata</taxon>
        <taxon>Arachnida</taxon>
        <taxon>Acari</taxon>
        <taxon>Parasitiformes</taxon>
        <taxon>Ixodida</taxon>
        <taxon>Ixodoidea</taxon>
        <taxon>Ixodidae</taxon>
        <taxon>Hyalomminae</taxon>
        <taxon>Hyalomma</taxon>
    </lineage>
</organism>
<comment type="caution">
    <text evidence="1">The sequence shown here is derived from an EMBL/GenBank/DDBJ whole genome shotgun (WGS) entry which is preliminary data.</text>
</comment>
<sequence>MAYADPVVLVPVVGTPAAPIQENFIEMAPSSNEPWGFFPGFNSNEQTAGTEERSEIAETKQRDENGPTVIVPEFRTNVAPPTRTQRPLTTKPTVEEDTEVTTEEPMTTSGTSIQERWPTVAPVPAKPRKKDTWVGLLCTVGIGLVGPDMLPDDGVCDYLFYDSVYKHGPVTFDPNNADPALSTFLAERKNHPHTVFGIGFAYRQQQHLKTELTSKDETEPAMVKHFWDIDICNFGILDTPTEGLDKSSMEEVLQNLKLLDGYLISHRTQDKSCLTTFAGPAANTALEKIYAEKFSKIFTPDIVVILSHYVQGDNTFKDCRVVPPTMLSRPRALGANSSYKSDLVCEDNSFTEVMHKSSVLGTLYHSKSDGRTFSYDNESTVVQKLCRVRAQQLSFALGVAAFDIDYDDYRDTCASNTFGAFTRLYSLNDMLHYMKNVFDDVKELQGCLDLG</sequence>
<proteinExistence type="predicted"/>
<evidence type="ECO:0000313" key="1">
    <source>
        <dbReference type="EMBL" id="KAH6943600.1"/>
    </source>
</evidence>
<protein>
    <submittedName>
        <fullName evidence="1">Uncharacterized protein</fullName>
    </submittedName>
</protein>
<dbReference type="Proteomes" id="UP000821845">
    <property type="component" value="Chromosome 10"/>
</dbReference>
<gene>
    <name evidence="1" type="ORF">HPB50_024787</name>
</gene>
<keyword evidence="2" id="KW-1185">Reference proteome</keyword>
<name>A0ACB7T9I5_HYAAI</name>
<evidence type="ECO:0000313" key="2">
    <source>
        <dbReference type="Proteomes" id="UP000821845"/>
    </source>
</evidence>
<dbReference type="EMBL" id="CM023490">
    <property type="protein sequence ID" value="KAH6943600.1"/>
    <property type="molecule type" value="Genomic_DNA"/>
</dbReference>
<accession>A0ACB7T9I5</accession>